<gene>
    <name evidence="1" type="ORF">D7J84_10150</name>
</gene>
<proteinExistence type="predicted"/>
<dbReference type="EMBL" id="CP032608">
    <property type="protein sequence ID" value="AYF81526.1"/>
    <property type="molecule type" value="Genomic_DNA"/>
</dbReference>
<sequence length="60" mass="7043">MTRNIDLTTKIDNISIFYNGVMFQNVFRGYLLAFYFPKKNKFKGLTSSYLSTSLYTYPPL</sequence>
<evidence type="ECO:0000313" key="1">
    <source>
        <dbReference type="EMBL" id="AYF81526.1"/>
    </source>
</evidence>
<evidence type="ECO:0000313" key="2">
    <source>
        <dbReference type="Proteomes" id="UP000269847"/>
    </source>
</evidence>
<accession>A0A9W3YHT9</accession>
<reference evidence="1 2" key="1">
    <citation type="submission" date="2018-09" db="EMBL/GenBank/DDBJ databases">
        <title>Complete genome of Bacillus thuringiensis strain QZL38.</title>
        <authorList>
            <person name="Song F."/>
        </authorList>
    </citation>
    <scope>NUCLEOTIDE SEQUENCE [LARGE SCALE GENOMIC DNA]</scope>
    <source>
        <strain evidence="1 2">QZL38</strain>
    </source>
</reference>
<dbReference type="Proteomes" id="UP000269847">
    <property type="component" value="Chromosome"/>
</dbReference>
<protein>
    <submittedName>
        <fullName evidence="1">Uncharacterized protein</fullName>
    </submittedName>
</protein>
<organism evidence="1 2">
    <name type="scientific">Bacillus thuringiensis</name>
    <dbReference type="NCBI Taxonomy" id="1428"/>
    <lineage>
        <taxon>Bacteria</taxon>
        <taxon>Bacillati</taxon>
        <taxon>Bacillota</taxon>
        <taxon>Bacilli</taxon>
        <taxon>Bacillales</taxon>
        <taxon>Bacillaceae</taxon>
        <taxon>Bacillus</taxon>
        <taxon>Bacillus cereus group</taxon>
    </lineage>
</organism>
<dbReference type="AlphaFoldDB" id="A0A9W3YHT9"/>
<name>A0A9W3YHT9_BACTU</name>